<protein>
    <submittedName>
        <fullName evidence="6">Thrombospondin type 3 repeat-containing protein</fullName>
    </submittedName>
</protein>
<keyword evidence="7" id="KW-1185">Reference proteome</keyword>
<dbReference type="SUPFAM" id="SSF50939">
    <property type="entry name" value="Sialidases"/>
    <property type="match status" value="2"/>
</dbReference>
<feature type="region of interest" description="Disordered" evidence="3">
    <location>
        <begin position="1013"/>
        <end position="1039"/>
    </location>
</feature>
<dbReference type="CDD" id="cd04818">
    <property type="entry name" value="PA_subtilisin_1"/>
    <property type="match status" value="1"/>
</dbReference>
<comment type="caution">
    <text evidence="6">The sequence shown here is derived from an EMBL/GenBank/DDBJ whole genome shotgun (WGS) entry which is preliminary data.</text>
</comment>
<dbReference type="Gene3D" id="4.10.1080.10">
    <property type="entry name" value="TSP type-3 repeat"/>
    <property type="match status" value="1"/>
</dbReference>
<dbReference type="Gene3D" id="2.130.10.10">
    <property type="entry name" value="YVTN repeat-like/Quinoprotein amine dehydrogenase"/>
    <property type="match status" value="4"/>
</dbReference>
<dbReference type="PANTHER" id="PTHR10199:SF100">
    <property type="entry name" value="THROMBOSPONDIN, ISOFORM A"/>
    <property type="match status" value="1"/>
</dbReference>
<proteinExistence type="predicted"/>
<dbReference type="GO" id="GO:0005509">
    <property type="term" value="F:calcium ion binding"/>
    <property type="evidence" value="ECO:0007669"/>
    <property type="project" value="InterPro"/>
</dbReference>
<dbReference type="InterPro" id="IPR036278">
    <property type="entry name" value="Sialidase_sf"/>
</dbReference>
<evidence type="ECO:0000256" key="2">
    <source>
        <dbReference type="ARBA" id="ARBA00022837"/>
    </source>
</evidence>
<name>A0A4R6TEL4_9FLAO</name>
<dbReference type="InterPro" id="IPR028974">
    <property type="entry name" value="TSP_type-3_rpt"/>
</dbReference>
<evidence type="ECO:0000256" key="1">
    <source>
        <dbReference type="ARBA" id="ARBA00022729"/>
    </source>
</evidence>
<feature type="domain" description="Secretion system C-terminal sorting" evidence="5">
    <location>
        <begin position="1238"/>
        <end position="1305"/>
    </location>
</feature>
<sequence>MRKKLLLFSFLTIAICGVTFKISVNNETEISKLRKQHAEFLKNHPFQKTGELPKKKRKAQGLPPNAYFEQKYLSEINPNTGRTHKENVYKLQEELNKRRAGQKVPGEVDNAWEERGPNNVGGRTRALIFDPNDATNETVFAGGVSGGLWKNTNISNSSSKWVRVGIPENLAVSCIAVDPNDSKVFYVGTGESYVNGDVNGDGLWKSVDSGNSWTKVFGGVSGASFFDTNSKLTINLPLEIKGDYTTVLTKAFGGDITSPITSDLILADDGTGTTEDGCEAITNTSELNGKIAVIRRGTCNFSAKAKNAQDAGAIAVIVVNNATTPPFNMAAGDGAGEVSIPAVMIGKEDGDAIITAISSGTVNGTLIKTNNNATNATVVPGIQHINDIVVRNNAGVSEVYIAAGEAGYTGGVSLGGDRIGVYKSTDGTNFTKVNFPKTSGGNEYEPNNIEIASDNSIYVSTTQSYTYGDGGGTIFKSTNGNSFSLIHSIPNGIRTEIALSPTSPKTVYVLSEINSESTPVKIFKTIDDFAVVNELTLPNDADTGIEANDFTRGQSFYDLLIKVDPNDENTVYVGGIDLFKSVNGGTSWNQLSHWYGGFSISNNVHADQHGLAFASSSRMVFGNDGGVYFSNNSGATINKRNNNYNTVQFYTVGVAPTTAFDGKEYFLAGAQDNGTHLVTNAKTGVNSSYDVSGGDGAASFFDTDGADKYYIANYVYNQAIELKNMSTNQVITINDEEESNGDFINQEELDSHLNILYSNYSSGTNYIVKRYSNILSSAVVKQSLSNSLMDAEPSTLKVSPHTKTSSKLFIGLKNGKLLKVEKANVGSGSWSEITGEEFVGSVSDIEFGETENQIFVTMHNYGVKNIWFSNNGGVSWVSKEGNLPDIPVKAILQNPLSTNEVIIGTDLGVWKTKNFNDASPSWTQSYNGMSNVPVLDLDLRDDNTVFAATYGRGIFSGKFTFDPNGDADGDGVLNGVDNCPNTANADQADTDGNGVGDVCQDTDGDGILDINDNCPEVANPDQKDTDGNGKGDACQDSDGDGIMDDVDNCVTTKNPDQKDGNNDGIGDVCDTSYKNPDNISVKTISETCVDQNDGKIIVGVKQTFVSYTVTVKGTPTDLTEQLTTASVTFSDLAPGTYEVCVKVNDRDDYVQCYEVKIGASNPVAFKLVKNEESQNYTVNITSGTAPYTLYLNGDVLETFNTSVFDVNTKKGGVLEVKTAKACEGKLNVIIDNIFLKENPVSEAIDLLLPDNVASSLDVKVYDTKGRRVLEGSFAKQGNELSIPFNGFKSGTYILKIGNDNTNTFKVLKR</sequence>
<dbReference type="Pfam" id="PF18962">
    <property type="entry name" value="Por_Secre_tail"/>
    <property type="match status" value="1"/>
</dbReference>
<dbReference type="InterPro" id="IPR003367">
    <property type="entry name" value="Thrombospondin_3-like_rpt"/>
</dbReference>
<organism evidence="6 7">
    <name type="scientific">Tenacibaculum caenipelagi</name>
    <dbReference type="NCBI Taxonomy" id="1325435"/>
    <lineage>
        <taxon>Bacteria</taxon>
        <taxon>Pseudomonadati</taxon>
        <taxon>Bacteroidota</taxon>
        <taxon>Flavobacteriia</taxon>
        <taxon>Flavobacteriales</taxon>
        <taxon>Flavobacteriaceae</taxon>
        <taxon>Tenacibaculum</taxon>
    </lineage>
</organism>
<evidence type="ECO:0000259" key="4">
    <source>
        <dbReference type="Pfam" id="PF02225"/>
    </source>
</evidence>
<dbReference type="PANTHER" id="PTHR10199">
    <property type="entry name" value="THROMBOSPONDIN"/>
    <property type="match status" value="1"/>
</dbReference>
<dbReference type="GO" id="GO:0007155">
    <property type="term" value="P:cell adhesion"/>
    <property type="evidence" value="ECO:0007669"/>
    <property type="project" value="InterPro"/>
</dbReference>
<evidence type="ECO:0000313" key="6">
    <source>
        <dbReference type="EMBL" id="TDQ28627.1"/>
    </source>
</evidence>
<gene>
    <name evidence="6" type="ORF">DFQ07_1004</name>
</gene>
<evidence type="ECO:0000259" key="5">
    <source>
        <dbReference type="Pfam" id="PF18962"/>
    </source>
</evidence>
<dbReference type="InterPro" id="IPR017897">
    <property type="entry name" value="Thrombospondin_3_rpt"/>
</dbReference>
<dbReference type="Gene3D" id="3.50.30.30">
    <property type="match status" value="1"/>
</dbReference>
<dbReference type="InterPro" id="IPR015943">
    <property type="entry name" value="WD40/YVTN_repeat-like_dom_sf"/>
</dbReference>
<dbReference type="EMBL" id="SNYH01000002">
    <property type="protein sequence ID" value="TDQ28627.1"/>
    <property type="molecule type" value="Genomic_DNA"/>
</dbReference>
<dbReference type="Pfam" id="PF02225">
    <property type="entry name" value="PA"/>
    <property type="match status" value="1"/>
</dbReference>
<dbReference type="Proteomes" id="UP000295390">
    <property type="component" value="Unassembled WGS sequence"/>
</dbReference>
<dbReference type="RefSeq" id="WP_133535157.1">
    <property type="nucleotide sequence ID" value="NZ_SNYH01000002.1"/>
</dbReference>
<keyword evidence="2" id="KW-0106">Calcium</keyword>
<reference evidence="6 7" key="1">
    <citation type="submission" date="2019-03" db="EMBL/GenBank/DDBJ databases">
        <title>Genomic Encyclopedia of Type Strains, Phase III (KMG-III): the genomes of soil and plant-associated and newly described type strains.</title>
        <authorList>
            <person name="Whitman W."/>
        </authorList>
    </citation>
    <scope>NUCLEOTIDE SEQUENCE [LARGE SCALE GENOMIC DNA]</scope>
    <source>
        <strain evidence="6 7">CECT 8283</strain>
    </source>
</reference>
<dbReference type="SUPFAM" id="SSF103647">
    <property type="entry name" value="TSP type-3 repeat"/>
    <property type="match status" value="1"/>
</dbReference>
<dbReference type="InterPro" id="IPR026444">
    <property type="entry name" value="Secre_tail"/>
</dbReference>
<evidence type="ECO:0000313" key="7">
    <source>
        <dbReference type="Proteomes" id="UP000295390"/>
    </source>
</evidence>
<dbReference type="InterPro" id="IPR003137">
    <property type="entry name" value="PA_domain"/>
</dbReference>
<dbReference type="OrthoDB" id="9757947at2"/>
<dbReference type="SUPFAM" id="SSF52025">
    <property type="entry name" value="PA domain"/>
    <property type="match status" value="1"/>
</dbReference>
<feature type="domain" description="PA" evidence="4">
    <location>
        <begin position="267"/>
        <end position="353"/>
    </location>
</feature>
<dbReference type="InterPro" id="IPR046450">
    <property type="entry name" value="PA_dom_sf"/>
</dbReference>
<evidence type="ECO:0000256" key="3">
    <source>
        <dbReference type="SAM" id="MobiDB-lite"/>
    </source>
</evidence>
<dbReference type="Pfam" id="PF02412">
    <property type="entry name" value="TSP_3"/>
    <property type="match status" value="3"/>
</dbReference>
<feature type="region of interest" description="Disordered" evidence="3">
    <location>
        <begin position="1045"/>
        <end position="1064"/>
    </location>
</feature>
<dbReference type="PROSITE" id="PS51234">
    <property type="entry name" value="TSP3"/>
    <property type="match status" value="2"/>
</dbReference>
<accession>A0A4R6TEL4</accession>
<keyword evidence="1" id="KW-0732">Signal</keyword>
<dbReference type="NCBIfam" id="TIGR04183">
    <property type="entry name" value="Por_Secre_tail"/>
    <property type="match status" value="1"/>
</dbReference>